<dbReference type="PANTHER" id="PTHR11599">
    <property type="entry name" value="PROTEASOME SUBUNIT ALPHA/BETA"/>
    <property type="match status" value="1"/>
</dbReference>
<comment type="subunit">
    <text evidence="4">The 26S proteasome consists of a 20S proteasome core and two 19S regulatory subunits. The 20S proteasome core is composed of 28 subunits that are arranged in four stacked rings, resulting in a barrel-shaped structure. The two end rings are each formed by seven alpha subunits, and the two central rings are each formed by seven beta subunits. The catalytic chamber with the active sites is on the inside of the barrel.</text>
</comment>
<dbReference type="PROSITE" id="PS00854">
    <property type="entry name" value="PROTEASOME_BETA_1"/>
    <property type="match status" value="1"/>
</dbReference>
<dbReference type="GeneID" id="85496799"/>
<evidence type="ECO:0000256" key="3">
    <source>
        <dbReference type="ARBA" id="ARBA00023242"/>
    </source>
</evidence>
<dbReference type="FunFam" id="3.60.20.10:FF:000008">
    <property type="entry name" value="Proteasome subunit beta type-4"/>
    <property type="match status" value="1"/>
</dbReference>
<dbReference type="InterPro" id="IPR029055">
    <property type="entry name" value="Ntn_hydrolases_N"/>
</dbReference>
<keyword evidence="8" id="KW-1185">Reference proteome</keyword>
<dbReference type="Proteomes" id="UP001233271">
    <property type="component" value="Chromosome 5"/>
</dbReference>
<dbReference type="AlphaFoldDB" id="A0AA48L6K4"/>
<evidence type="ECO:0000256" key="4">
    <source>
        <dbReference type="ARBA" id="ARBA00026071"/>
    </source>
</evidence>
<dbReference type="GO" id="GO:0005737">
    <property type="term" value="C:cytoplasm"/>
    <property type="evidence" value="ECO:0007669"/>
    <property type="project" value="UniProtKB-SubCell"/>
</dbReference>
<keyword evidence="3 5" id="KW-0539">Nucleus</keyword>
<dbReference type="InterPro" id="IPR035206">
    <property type="entry name" value="Proteasome_beta2"/>
</dbReference>
<evidence type="ECO:0000313" key="8">
    <source>
        <dbReference type="Proteomes" id="UP001233271"/>
    </source>
</evidence>
<dbReference type="InterPro" id="IPR016050">
    <property type="entry name" value="Proteasome_bsu_CS"/>
</dbReference>
<comment type="function">
    <text evidence="5">Component of the proteasome, a multicatalytic proteinase complex which is characterized by its ability to cleave peptides with Arg, Phe, Tyr, Leu, and Glu adjacent to the leaving group at neutral or slightly basic pH. The proteasome has an ATP-dependent proteolytic activity.</text>
</comment>
<comment type="similarity">
    <text evidence="5">Belongs to the peptidase T1B family.</text>
</comment>
<dbReference type="EMBL" id="AP028216">
    <property type="protein sequence ID" value="BEI92929.1"/>
    <property type="molecule type" value="Genomic_DNA"/>
</dbReference>
<evidence type="ECO:0000256" key="5">
    <source>
        <dbReference type="RuleBase" id="RU004203"/>
    </source>
</evidence>
<evidence type="ECO:0000313" key="7">
    <source>
        <dbReference type="EMBL" id="BEI92929.1"/>
    </source>
</evidence>
<comment type="subcellular location">
    <subcellularLocation>
        <location evidence="5">Cytoplasm</location>
    </subcellularLocation>
    <subcellularLocation>
        <location evidence="5">Nucleus</location>
    </subcellularLocation>
</comment>
<evidence type="ECO:0000256" key="1">
    <source>
        <dbReference type="ARBA" id="ARBA00022490"/>
    </source>
</evidence>
<gene>
    <name evidence="7" type="primary">PRE1</name>
    <name evidence="7" type="ORF">CcaverHIS019_0505570</name>
</gene>
<name>A0AA48L6K4_9TREE</name>
<dbReference type="GO" id="GO:0019774">
    <property type="term" value="C:proteasome core complex, beta-subunit complex"/>
    <property type="evidence" value="ECO:0007669"/>
    <property type="project" value="UniProtKB-ARBA"/>
</dbReference>
<dbReference type="Pfam" id="PF00227">
    <property type="entry name" value="Proteasome"/>
    <property type="match status" value="1"/>
</dbReference>
<feature type="region of interest" description="Disordered" evidence="6">
    <location>
        <begin position="212"/>
        <end position="232"/>
    </location>
</feature>
<accession>A0AA48L6K4</accession>
<keyword evidence="2 5" id="KW-0647">Proteasome</keyword>
<dbReference type="CDD" id="cd03758">
    <property type="entry name" value="proteasome_beta_type_2"/>
    <property type="match status" value="1"/>
</dbReference>
<dbReference type="GO" id="GO:0005634">
    <property type="term" value="C:nucleus"/>
    <property type="evidence" value="ECO:0007669"/>
    <property type="project" value="UniProtKB-SubCell"/>
</dbReference>
<dbReference type="Gene3D" id="3.60.20.10">
    <property type="entry name" value="Glutamine Phosphoribosylpyrophosphate, subunit 1, domain 1"/>
    <property type="match status" value="1"/>
</dbReference>
<comment type="subunit">
    <text evidence="5">Component of the proteasome complex.</text>
</comment>
<dbReference type="SUPFAM" id="SSF56235">
    <property type="entry name" value="N-terminal nucleophile aminohydrolases (Ntn hydrolases)"/>
    <property type="match status" value="1"/>
</dbReference>
<organism evidence="7 8">
    <name type="scientific">Cutaneotrichosporon cavernicola</name>
    <dbReference type="NCBI Taxonomy" id="279322"/>
    <lineage>
        <taxon>Eukaryota</taxon>
        <taxon>Fungi</taxon>
        <taxon>Dikarya</taxon>
        <taxon>Basidiomycota</taxon>
        <taxon>Agaricomycotina</taxon>
        <taxon>Tremellomycetes</taxon>
        <taxon>Trichosporonales</taxon>
        <taxon>Trichosporonaceae</taxon>
        <taxon>Cutaneotrichosporon</taxon>
    </lineage>
</organism>
<keyword evidence="1 5" id="KW-0963">Cytoplasm</keyword>
<evidence type="ECO:0000256" key="6">
    <source>
        <dbReference type="SAM" id="MobiDB-lite"/>
    </source>
</evidence>
<dbReference type="PROSITE" id="PS51476">
    <property type="entry name" value="PROTEASOME_BETA_2"/>
    <property type="match status" value="1"/>
</dbReference>
<dbReference type="RefSeq" id="XP_060458194.1">
    <property type="nucleotide sequence ID" value="XM_060601729.1"/>
</dbReference>
<dbReference type="InterPro" id="IPR050115">
    <property type="entry name" value="Proteasome_alpha"/>
</dbReference>
<dbReference type="InterPro" id="IPR023333">
    <property type="entry name" value="Proteasome_suB-type"/>
</dbReference>
<evidence type="ECO:0000256" key="2">
    <source>
        <dbReference type="ARBA" id="ARBA00022942"/>
    </source>
</evidence>
<dbReference type="GO" id="GO:0010498">
    <property type="term" value="P:proteasomal protein catabolic process"/>
    <property type="evidence" value="ECO:0007669"/>
    <property type="project" value="InterPro"/>
</dbReference>
<dbReference type="InterPro" id="IPR001353">
    <property type="entry name" value="Proteasome_sua/b"/>
</dbReference>
<proteinExistence type="inferred from homology"/>
<sequence length="232" mass="25385">MECSFGISGKDFVLLASDMSAGRSILQFKSDENKLKTLGPHLAMAYGGEPGDTNNFADFVERNVRLYHIRHNSALLPHAASAWIRRSLADALRSRRPYAVNLLLGGYDTTTDLPHLYWIDYLGTKAVVPYAAHGFGQLVALSTMDKWWTEGCDRHQGLEVLRKCINEVAIRLTVKFNFNCIIIDKNGVHQLDLSSDDPFAKIEAEEAAEAAKIAAEQPSASPTPAPAVAAAA</sequence>
<dbReference type="KEGG" id="ccac:CcaHIS019_0505570"/>
<protein>
    <recommendedName>
        <fullName evidence="5">Proteasome subunit beta</fullName>
    </recommendedName>
</protein>
<reference evidence="7" key="1">
    <citation type="journal article" date="2023" name="BMC Genomics">
        <title>Chromosome-level genome assemblies of Cutaneotrichosporon spp. (Trichosporonales, Basidiomycota) reveal imbalanced evolution between nucleotide sequences and chromosome synteny.</title>
        <authorList>
            <person name="Kobayashi Y."/>
            <person name="Kayamori A."/>
            <person name="Aoki K."/>
            <person name="Shiwa Y."/>
            <person name="Matsutani M."/>
            <person name="Fujita N."/>
            <person name="Sugita T."/>
            <person name="Iwasaki W."/>
            <person name="Tanaka N."/>
            <person name="Takashima M."/>
        </authorList>
    </citation>
    <scope>NUCLEOTIDE SEQUENCE</scope>
    <source>
        <strain evidence="7">HIS019</strain>
    </source>
</reference>